<dbReference type="Proteomes" id="UP000821598">
    <property type="component" value="Unassembled WGS sequence"/>
</dbReference>
<dbReference type="EMBL" id="VOMC01000023">
    <property type="protein sequence ID" value="NVI06382.1"/>
    <property type="molecule type" value="Genomic_DNA"/>
</dbReference>
<feature type="region of interest" description="Disordered" evidence="1">
    <location>
        <begin position="188"/>
        <end position="215"/>
    </location>
</feature>
<name>A0ABX2NPL0_9BURK</name>
<evidence type="ECO:0000313" key="2">
    <source>
        <dbReference type="EMBL" id="NVI06382.1"/>
    </source>
</evidence>
<organism evidence="2 3">
    <name type="scientific">Paraburkholderia youngii</name>
    <dbReference type="NCBI Taxonomy" id="2782701"/>
    <lineage>
        <taxon>Bacteria</taxon>
        <taxon>Pseudomonadati</taxon>
        <taxon>Pseudomonadota</taxon>
        <taxon>Betaproteobacteria</taxon>
        <taxon>Burkholderiales</taxon>
        <taxon>Burkholderiaceae</taxon>
        <taxon>Paraburkholderia</taxon>
    </lineage>
</organism>
<accession>A0ABX2NPL0</accession>
<proteinExistence type="predicted"/>
<dbReference type="RefSeq" id="WP_176367843.1">
    <property type="nucleotide sequence ID" value="NZ_VOMC01000023.1"/>
</dbReference>
<protein>
    <submittedName>
        <fullName evidence="2">Uncharacterized protein</fullName>
    </submittedName>
</protein>
<reference evidence="2 3" key="1">
    <citation type="submission" date="2019-08" db="EMBL/GenBank/DDBJ databases">
        <title>Paraburkholderia simonii sp. nov. and P. youngii sp. nov. Brazilian and Mexican Mimosa-associated rhizobia.</title>
        <authorList>
            <person name="Mavima L."/>
            <person name="Beukes C.W."/>
            <person name="Palmer M."/>
            <person name="De Meyer S.E."/>
            <person name="James E.K."/>
            <person name="Maluk M."/>
            <person name="Avontuur J.R."/>
            <person name="Chan W.Y."/>
            <person name="Venter S.N."/>
            <person name="Steenkamp E.T."/>
        </authorList>
    </citation>
    <scope>NUCLEOTIDE SEQUENCE [LARGE SCALE GENOMIC DNA]</scope>
    <source>
        <strain evidence="2 3">JPY454</strain>
    </source>
</reference>
<sequence>MKFSSFLVDPIHDLSELIGRVLGNTHRAGQFVAAIHVIDQRSVSVKLPESSKNHTHSLHGDLQLGKLDYCCAWTDLMERDVEQCIGGLNQRIQTSVQYVSQDVGGHGAEAFLSCLCLRDSVVNYGDNRRDLSRAFESVHFECMSATRFHLTPTDLERADDCTDRANGLHPSCPISLTQVKYVFHNGDQADSDHGDHVTPQPSLHTTPRNFGAILT</sequence>
<comment type="caution">
    <text evidence="2">The sequence shown here is derived from an EMBL/GenBank/DDBJ whole genome shotgun (WGS) entry which is preliminary data.</text>
</comment>
<evidence type="ECO:0000313" key="3">
    <source>
        <dbReference type="Proteomes" id="UP000821598"/>
    </source>
</evidence>
<gene>
    <name evidence="2" type="ORF">FSB64_21950</name>
</gene>
<feature type="compositionally biased region" description="Polar residues" evidence="1">
    <location>
        <begin position="199"/>
        <end position="208"/>
    </location>
</feature>
<keyword evidence="3" id="KW-1185">Reference proteome</keyword>
<evidence type="ECO:0000256" key="1">
    <source>
        <dbReference type="SAM" id="MobiDB-lite"/>
    </source>
</evidence>